<protein>
    <submittedName>
        <fullName evidence="3">Mannose-6-phosphate isomerase</fullName>
        <ecNumber evidence="3">5.3.1.8</ecNumber>
    </submittedName>
</protein>
<name>A0A160V7Q5_9ZZZZ</name>
<dbReference type="Pfam" id="PF07261">
    <property type="entry name" value="DnaB_2"/>
    <property type="match status" value="1"/>
</dbReference>
<dbReference type="InterPro" id="IPR006343">
    <property type="entry name" value="DnaB/C_C"/>
</dbReference>
<evidence type="ECO:0000313" key="3">
    <source>
        <dbReference type="EMBL" id="CUV01941.1"/>
    </source>
</evidence>
<evidence type="ECO:0000259" key="2">
    <source>
        <dbReference type="Pfam" id="PF07261"/>
    </source>
</evidence>
<keyword evidence="3" id="KW-0413">Isomerase</keyword>
<dbReference type="NCBIfam" id="TIGR01446">
    <property type="entry name" value="DnaD_dom"/>
    <property type="match status" value="1"/>
</dbReference>
<feature type="compositionally biased region" description="Basic residues" evidence="1">
    <location>
        <begin position="249"/>
        <end position="260"/>
    </location>
</feature>
<accession>A0A160V7Q5</accession>
<organism evidence="3">
    <name type="scientific">hydrothermal vent metagenome</name>
    <dbReference type="NCBI Taxonomy" id="652676"/>
    <lineage>
        <taxon>unclassified sequences</taxon>
        <taxon>metagenomes</taxon>
        <taxon>ecological metagenomes</taxon>
    </lineage>
</organism>
<dbReference type="AlphaFoldDB" id="A0A160V7Q5"/>
<gene>
    <name evidence="3" type="ORF">MGWOODY_Clf1781</name>
</gene>
<reference evidence="3" key="1">
    <citation type="submission" date="2015-10" db="EMBL/GenBank/DDBJ databases">
        <authorList>
            <person name="Gilbert D.G."/>
        </authorList>
    </citation>
    <scope>NUCLEOTIDE SEQUENCE</scope>
</reference>
<sequence>MAPSGAFSGFTGKTLYTPVPNPVFGPILEQIQDLAELKVTLRGLWLFHRKRGALRTVPLDEFLADRSLIKGLRSDGNESSEEAIRQGLRQAVNRGTFLTHQLEGTGTVFLLNTEADRRAIARLNAGEARFEIDGTAPEFGPAQREVTPEEERPNIFALFEDNIGSLSPLLVEELKEAEQRYPEVWLHEAFRIAVAENKRSWRYVVGILRRWTAEGRENKGGAERGNDGKPGRHTEKDNREKYLDDYQRRWGKPPRKRAGR</sequence>
<dbReference type="Gene3D" id="1.10.10.630">
    <property type="entry name" value="DnaD domain-like"/>
    <property type="match status" value="1"/>
</dbReference>
<feature type="region of interest" description="Disordered" evidence="1">
    <location>
        <begin position="217"/>
        <end position="260"/>
    </location>
</feature>
<dbReference type="GO" id="GO:0004476">
    <property type="term" value="F:mannose-6-phosphate isomerase activity"/>
    <property type="evidence" value="ECO:0007669"/>
    <property type="project" value="UniProtKB-EC"/>
</dbReference>
<feature type="compositionally biased region" description="Basic and acidic residues" evidence="1">
    <location>
        <begin position="217"/>
        <end position="248"/>
    </location>
</feature>
<dbReference type="InterPro" id="IPR034829">
    <property type="entry name" value="DnaD-like_sf"/>
</dbReference>
<dbReference type="SUPFAM" id="SSF158499">
    <property type="entry name" value="DnaD domain-like"/>
    <property type="match status" value="1"/>
</dbReference>
<feature type="domain" description="DnaB/C C-terminal" evidence="2">
    <location>
        <begin position="156"/>
        <end position="223"/>
    </location>
</feature>
<dbReference type="EMBL" id="FAXA01000153">
    <property type="protein sequence ID" value="CUV01941.1"/>
    <property type="molecule type" value="Genomic_DNA"/>
</dbReference>
<evidence type="ECO:0000256" key="1">
    <source>
        <dbReference type="SAM" id="MobiDB-lite"/>
    </source>
</evidence>
<dbReference type="EC" id="5.3.1.8" evidence="3"/>
<proteinExistence type="predicted"/>